<dbReference type="AlphaFoldDB" id="A0A0F9HSS2"/>
<sequence>MDSCSVKVDEQLGCWQYKGRFYYENEYGDVCHYPDAATRALAIANESMIPTPGEVFVNPE</sequence>
<accession>A0A0F9HSS2</accession>
<protein>
    <submittedName>
        <fullName evidence="1">Uncharacterized protein</fullName>
    </submittedName>
</protein>
<name>A0A0F9HSS2_9ZZZZ</name>
<evidence type="ECO:0000313" key="1">
    <source>
        <dbReference type="EMBL" id="KKL78182.1"/>
    </source>
</evidence>
<proteinExistence type="predicted"/>
<organism evidence="1">
    <name type="scientific">marine sediment metagenome</name>
    <dbReference type="NCBI Taxonomy" id="412755"/>
    <lineage>
        <taxon>unclassified sequences</taxon>
        <taxon>metagenomes</taxon>
        <taxon>ecological metagenomes</taxon>
    </lineage>
</organism>
<comment type="caution">
    <text evidence="1">The sequence shown here is derived from an EMBL/GenBank/DDBJ whole genome shotgun (WGS) entry which is preliminary data.</text>
</comment>
<reference evidence="1" key="1">
    <citation type="journal article" date="2015" name="Nature">
        <title>Complex archaea that bridge the gap between prokaryotes and eukaryotes.</title>
        <authorList>
            <person name="Spang A."/>
            <person name="Saw J.H."/>
            <person name="Jorgensen S.L."/>
            <person name="Zaremba-Niedzwiedzka K."/>
            <person name="Martijn J."/>
            <person name="Lind A.E."/>
            <person name="van Eijk R."/>
            <person name="Schleper C."/>
            <person name="Guy L."/>
            <person name="Ettema T.J."/>
        </authorList>
    </citation>
    <scope>NUCLEOTIDE SEQUENCE</scope>
</reference>
<dbReference type="EMBL" id="LAZR01023537">
    <property type="protein sequence ID" value="KKL78182.1"/>
    <property type="molecule type" value="Genomic_DNA"/>
</dbReference>
<gene>
    <name evidence="1" type="ORF">LCGC14_2027430</name>
</gene>